<evidence type="ECO:0000259" key="4">
    <source>
        <dbReference type="PROSITE" id="PS50887"/>
    </source>
</evidence>
<reference evidence="5 6" key="1">
    <citation type="submission" date="2016-12" db="EMBL/GenBank/DDBJ databases">
        <title>Marinobacter lutaoensis whole genome sequencing.</title>
        <authorList>
            <person name="Verma A."/>
            <person name="Krishnamurthi S."/>
        </authorList>
    </citation>
    <scope>NUCLEOTIDE SEQUENCE [LARGE SCALE GENOMIC DNA]</scope>
    <source>
        <strain evidence="5 6">T5054</strain>
    </source>
</reference>
<evidence type="ECO:0000313" key="5">
    <source>
        <dbReference type="EMBL" id="ONF44030.1"/>
    </source>
</evidence>
<dbReference type="EC" id="2.7.7.65" evidence="2"/>
<keyword evidence="6" id="KW-1185">Reference proteome</keyword>
<feature type="domain" description="GGDEF" evidence="4">
    <location>
        <begin position="174"/>
        <end position="307"/>
    </location>
</feature>
<sequence>MKHISSMTRPGNQPQKLAALKQAWQEWNNSPDVLIRLARRLATTLSLEDQLGVLAEEMADIVPFEAMMYRHTIARQEFVFRTGMGGPHRAEYRLNLEGELYGYLELHRRTRFSEEELEAIEVFIGAAICPIRNACRFIALEQMALTDTLTGVPNRRALDEDLGRICHLADRHNESHSLILVDLDHFKAVNDTHGHLIGDQVLRMSADGLTRTLRNSDRVYRFGGEEFAVLLPHTDAPHAREAAERIRLALASLALDRLVGAPLRITASCGVATHLAGEGPEQWLARADEALYRAKQAGRNQTRVFPAIG</sequence>
<dbReference type="RefSeq" id="WP_076723908.1">
    <property type="nucleotide sequence ID" value="NZ_MSCW01000005.1"/>
</dbReference>
<dbReference type="CDD" id="cd01949">
    <property type="entry name" value="GGDEF"/>
    <property type="match status" value="1"/>
</dbReference>
<dbReference type="SMART" id="SM00267">
    <property type="entry name" value="GGDEF"/>
    <property type="match status" value="1"/>
</dbReference>
<accession>A0A1V2DUA1</accession>
<protein>
    <recommendedName>
        <fullName evidence="2">diguanylate cyclase</fullName>
        <ecNumber evidence="2">2.7.7.65</ecNumber>
    </recommendedName>
</protein>
<comment type="caution">
    <text evidence="5">The sequence shown here is derived from an EMBL/GenBank/DDBJ whole genome shotgun (WGS) entry which is preliminary data.</text>
</comment>
<dbReference type="InterPro" id="IPR000160">
    <property type="entry name" value="GGDEF_dom"/>
</dbReference>
<dbReference type="InterPro" id="IPR029787">
    <property type="entry name" value="Nucleotide_cyclase"/>
</dbReference>
<organism evidence="5 6">
    <name type="scientific">Marinobacter lutaoensis</name>
    <dbReference type="NCBI Taxonomy" id="135739"/>
    <lineage>
        <taxon>Bacteria</taxon>
        <taxon>Pseudomonadati</taxon>
        <taxon>Pseudomonadota</taxon>
        <taxon>Gammaproteobacteria</taxon>
        <taxon>Pseudomonadales</taxon>
        <taxon>Marinobacteraceae</taxon>
        <taxon>Marinobacter</taxon>
    </lineage>
</organism>
<dbReference type="GO" id="GO:0043709">
    <property type="term" value="P:cell adhesion involved in single-species biofilm formation"/>
    <property type="evidence" value="ECO:0007669"/>
    <property type="project" value="TreeGrafter"/>
</dbReference>
<dbReference type="Gene3D" id="3.30.70.270">
    <property type="match status" value="1"/>
</dbReference>
<dbReference type="InterPro" id="IPR050469">
    <property type="entry name" value="Diguanylate_Cyclase"/>
</dbReference>
<evidence type="ECO:0000313" key="6">
    <source>
        <dbReference type="Proteomes" id="UP000189339"/>
    </source>
</evidence>
<comment type="catalytic activity">
    <reaction evidence="3">
        <text>2 GTP = 3',3'-c-di-GMP + 2 diphosphate</text>
        <dbReference type="Rhea" id="RHEA:24898"/>
        <dbReference type="ChEBI" id="CHEBI:33019"/>
        <dbReference type="ChEBI" id="CHEBI:37565"/>
        <dbReference type="ChEBI" id="CHEBI:58805"/>
        <dbReference type="EC" id="2.7.7.65"/>
    </reaction>
</comment>
<comment type="cofactor">
    <cofactor evidence="1">
        <name>Mg(2+)</name>
        <dbReference type="ChEBI" id="CHEBI:18420"/>
    </cofactor>
</comment>
<dbReference type="FunFam" id="3.30.70.270:FF:000001">
    <property type="entry name" value="Diguanylate cyclase domain protein"/>
    <property type="match status" value="1"/>
</dbReference>
<gene>
    <name evidence="5" type="ORF">BTO32_06970</name>
</gene>
<dbReference type="EMBL" id="MSCW01000005">
    <property type="protein sequence ID" value="ONF44030.1"/>
    <property type="molecule type" value="Genomic_DNA"/>
</dbReference>
<evidence type="ECO:0000256" key="1">
    <source>
        <dbReference type="ARBA" id="ARBA00001946"/>
    </source>
</evidence>
<dbReference type="Proteomes" id="UP000189339">
    <property type="component" value="Unassembled WGS sequence"/>
</dbReference>
<dbReference type="OrthoDB" id="9812260at2"/>
<dbReference type="SUPFAM" id="SSF55073">
    <property type="entry name" value="Nucleotide cyclase"/>
    <property type="match status" value="1"/>
</dbReference>
<name>A0A1V2DUA1_9GAMM</name>
<dbReference type="AlphaFoldDB" id="A0A1V2DUA1"/>
<dbReference type="PROSITE" id="PS50887">
    <property type="entry name" value="GGDEF"/>
    <property type="match status" value="1"/>
</dbReference>
<dbReference type="GO" id="GO:1902201">
    <property type="term" value="P:negative regulation of bacterial-type flagellum-dependent cell motility"/>
    <property type="evidence" value="ECO:0007669"/>
    <property type="project" value="TreeGrafter"/>
</dbReference>
<dbReference type="Pfam" id="PF00990">
    <property type="entry name" value="GGDEF"/>
    <property type="match status" value="1"/>
</dbReference>
<dbReference type="PANTHER" id="PTHR45138:SF9">
    <property type="entry name" value="DIGUANYLATE CYCLASE DGCM-RELATED"/>
    <property type="match status" value="1"/>
</dbReference>
<evidence type="ECO:0000256" key="2">
    <source>
        <dbReference type="ARBA" id="ARBA00012528"/>
    </source>
</evidence>
<dbReference type="GO" id="GO:0005886">
    <property type="term" value="C:plasma membrane"/>
    <property type="evidence" value="ECO:0007669"/>
    <property type="project" value="TreeGrafter"/>
</dbReference>
<evidence type="ECO:0000256" key="3">
    <source>
        <dbReference type="ARBA" id="ARBA00034247"/>
    </source>
</evidence>
<dbReference type="InterPro" id="IPR043128">
    <property type="entry name" value="Rev_trsase/Diguanyl_cyclase"/>
</dbReference>
<dbReference type="PANTHER" id="PTHR45138">
    <property type="entry name" value="REGULATORY COMPONENTS OF SENSORY TRANSDUCTION SYSTEM"/>
    <property type="match status" value="1"/>
</dbReference>
<dbReference type="GO" id="GO:0052621">
    <property type="term" value="F:diguanylate cyclase activity"/>
    <property type="evidence" value="ECO:0007669"/>
    <property type="project" value="UniProtKB-EC"/>
</dbReference>
<dbReference type="STRING" id="135739.BTO32_06970"/>
<dbReference type="NCBIfam" id="TIGR00254">
    <property type="entry name" value="GGDEF"/>
    <property type="match status" value="1"/>
</dbReference>
<proteinExistence type="predicted"/>